<organism evidence="1">
    <name type="scientific">freshwater metagenome</name>
    <dbReference type="NCBI Taxonomy" id="449393"/>
    <lineage>
        <taxon>unclassified sequences</taxon>
        <taxon>metagenomes</taxon>
        <taxon>ecological metagenomes</taxon>
    </lineage>
</organism>
<reference evidence="1" key="1">
    <citation type="submission" date="2020-05" db="EMBL/GenBank/DDBJ databases">
        <authorList>
            <person name="Chiriac C."/>
            <person name="Salcher M."/>
            <person name="Ghai R."/>
            <person name="Kavagutti S V."/>
        </authorList>
    </citation>
    <scope>NUCLEOTIDE SEQUENCE</scope>
</reference>
<sequence length="73" mass="8047">MTRCSPSSEASWPVIGTLLARPFFARTMAVPPAMVSFATTAPSILPWFWVYICSNTVWASVADHFPVWSPTSL</sequence>
<evidence type="ECO:0000313" key="1">
    <source>
        <dbReference type="EMBL" id="CAB4949702.1"/>
    </source>
</evidence>
<protein>
    <submittedName>
        <fullName evidence="1">Unannotated protein</fullName>
    </submittedName>
</protein>
<gene>
    <name evidence="1" type="ORF">UFOPK3752_01576</name>
</gene>
<dbReference type="EMBL" id="CAFBND010000070">
    <property type="protein sequence ID" value="CAB4949702.1"/>
    <property type="molecule type" value="Genomic_DNA"/>
</dbReference>
<accession>A0A6J7K5T1</accession>
<dbReference type="AlphaFoldDB" id="A0A6J7K5T1"/>
<name>A0A6J7K5T1_9ZZZZ</name>
<proteinExistence type="predicted"/>